<gene>
    <name evidence="1" type="ORF">J437_LFUL000127</name>
</gene>
<protein>
    <submittedName>
        <fullName evidence="1">Uncharacterized protein</fullName>
    </submittedName>
</protein>
<dbReference type="SUPFAM" id="SSF52058">
    <property type="entry name" value="L domain-like"/>
    <property type="match status" value="1"/>
</dbReference>
<dbReference type="Gene3D" id="3.80.10.10">
    <property type="entry name" value="Ribonuclease Inhibitor"/>
    <property type="match status" value="1"/>
</dbReference>
<proteinExistence type="predicted"/>
<dbReference type="Proteomes" id="UP000792457">
    <property type="component" value="Unassembled WGS sequence"/>
</dbReference>
<keyword evidence="2" id="KW-1185">Reference proteome</keyword>
<reference evidence="1" key="1">
    <citation type="submission" date="2013-04" db="EMBL/GenBank/DDBJ databases">
        <authorList>
            <person name="Qu J."/>
            <person name="Murali S.C."/>
            <person name="Bandaranaike D."/>
            <person name="Bellair M."/>
            <person name="Blankenburg K."/>
            <person name="Chao H."/>
            <person name="Dinh H."/>
            <person name="Doddapaneni H."/>
            <person name="Downs B."/>
            <person name="Dugan-Rocha S."/>
            <person name="Elkadiri S."/>
            <person name="Gnanaolivu R.D."/>
            <person name="Hernandez B."/>
            <person name="Javaid M."/>
            <person name="Jayaseelan J.C."/>
            <person name="Lee S."/>
            <person name="Li M."/>
            <person name="Ming W."/>
            <person name="Munidasa M."/>
            <person name="Muniz J."/>
            <person name="Nguyen L."/>
            <person name="Ongeri F."/>
            <person name="Osuji N."/>
            <person name="Pu L.-L."/>
            <person name="Puazo M."/>
            <person name="Qu C."/>
            <person name="Quiroz J."/>
            <person name="Raj R."/>
            <person name="Weissenberger G."/>
            <person name="Xin Y."/>
            <person name="Zou X."/>
            <person name="Han Y."/>
            <person name="Richards S."/>
            <person name="Worley K."/>
            <person name="Muzny D."/>
            <person name="Gibbs R."/>
        </authorList>
    </citation>
    <scope>NUCLEOTIDE SEQUENCE</scope>
    <source>
        <strain evidence="1">Sampled in the wild</strain>
    </source>
</reference>
<dbReference type="InterPro" id="IPR032675">
    <property type="entry name" value="LRR_dom_sf"/>
</dbReference>
<evidence type="ECO:0000313" key="1">
    <source>
        <dbReference type="EMBL" id="KAG8228125.1"/>
    </source>
</evidence>
<sequence>MSNNSVSTIFLDCRDDLNKLRLLDLRYNKIRRLQHHDIMFTSPNAPRLFPVKNTVDRILHPRLNNNDPPSAPSPPLIVDLRGNLIRSVDIRSNKVKKIFLDRNGTIPEGIYGHATILLDDNPFSCDCSMLNFLRIVQRDVAPVSTPQFLTGQIWIMPARIEVGNLSCWEPKSIRGSLISEPETWIHHILPLISLCSL</sequence>
<dbReference type="EMBL" id="KZ308359">
    <property type="protein sequence ID" value="KAG8228125.1"/>
    <property type="molecule type" value="Genomic_DNA"/>
</dbReference>
<name>A0A8K0NXI7_LADFU</name>
<comment type="caution">
    <text evidence="1">The sequence shown here is derived from an EMBL/GenBank/DDBJ whole genome shotgun (WGS) entry which is preliminary data.</text>
</comment>
<reference evidence="1" key="2">
    <citation type="submission" date="2017-10" db="EMBL/GenBank/DDBJ databases">
        <title>Ladona fulva Genome sequencing and assembly.</title>
        <authorList>
            <person name="Murali S."/>
            <person name="Richards S."/>
            <person name="Bandaranaike D."/>
            <person name="Bellair M."/>
            <person name="Blankenburg K."/>
            <person name="Chao H."/>
            <person name="Dinh H."/>
            <person name="Doddapaneni H."/>
            <person name="Dugan-Rocha S."/>
            <person name="Elkadiri S."/>
            <person name="Gnanaolivu R."/>
            <person name="Hernandez B."/>
            <person name="Skinner E."/>
            <person name="Javaid M."/>
            <person name="Lee S."/>
            <person name="Li M."/>
            <person name="Ming W."/>
            <person name="Munidasa M."/>
            <person name="Muniz J."/>
            <person name="Nguyen L."/>
            <person name="Hughes D."/>
            <person name="Osuji N."/>
            <person name="Pu L.-L."/>
            <person name="Puazo M."/>
            <person name="Qu C."/>
            <person name="Quiroz J."/>
            <person name="Raj R."/>
            <person name="Weissenberger G."/>
            <person name="Xin Y."/>
            <person name="Zou X."/>
            <person name="Han Y."/>
            <person name="Worley K."/>
            <person name="Muzny D."/>
            <person name="Gibbs R."/>
        </authorList>
    </citation>
    <scope>NUCLEOTIDE SEQUENCE</scope>
    <source>
        <strain evidence="1">Sampled in the wild</strain>
    </source>
</reference>
<evidence type="ECO:0000313" key="2">
    <source>
        <dbReference type="Proteomes" id="UP000792457"/>
    </source>
</evidence>
<dbReference type="AlphaFoldDB" id="A0A8K0NXI7"/>
<organism evidence="1 2">
    <name type="scientific">Ladona fulva</name>
    <name type="common">Scarce chaser dragonfly</name>
    <name type="synonym">Libellula fulva</name>
    <dbReference type="NCBI Taxonomy" id="123851"/>
    <lineage>
        <taxon>Eukaryota</taxon>
        <taxon>Metazoa</taxon>
        <taxon>Ecdysozoa</taxon>
        <taxon>Arthropoda</taxon>
        <taxon>Hexapoda</taxon>
        <taxon>Insecta</taxon>
        <taxon>Pterygota</taxon>
        <taxon>Palaeoptera</taxon>
        <taxon>Odonata</taxon>
        <taxon>Epiprocta</taxon>
        <taxon>Anisoptera</taxon>
        <taxon>Libelluloidea</taxon>
        <taxon>Libellulidae</taxon>
        <taxon>Ladona</taxon>
    </lineage>
</organism>
<dbReference type="OrthoDB" id="10027416at2759"/>
<accession>A0A8K0NXI7</accession>